<dbReference type="EC" id="2.7.1.39" evidence="7 8"/>
<reference evidence="11 12" key="1">
    <citation type="submission" date="2017-11" db="EMBL/GenBank/DDBJ databases">
        <title>Draft Genome Sequence of Lactobacillus curieae NBRC 111893 isolated from Koso, a Japanese sugar-Vegetable Fermented Beverage.</title>
        <authorList>
            <person name="Chiou T.Y."/>
            <person name="Oshima K."/>
            <person name="Suda W."/>
            <person name="Hattori M."/>
            <person name="Takahashi T."/>
        </authorList>
    </citation>
    <scope>NUCLEOTIDE SEQUENCE [LARGE SCALE GENOMIC DNA]</scope>
    <source>
        <strain evidence="11 12">NBRC111893</strain>
    </source>
</reference>
<protein>
    <recommendedName>
        <fullName evidence="7 8">Homoserine kinase</fullName>
        <shortName evidence="7">HK</shortName>
        <shortName evidence="7">HSK</shortName>
        <ecNumber evidence="7 8">2.7.1.39</ecNumber>
    </recommendedName>
</protein>
<dbReference type="Pfam" id="PF08544">
    <property type="entry name" value="GHMP_kinases_C"/>
    <property type="match status" value="1"/>
</dbReference>
<dbReference type="GO" id="GO:0004413">
    <property type="term" value="F:homoserine kinase activity"/>
    <property type="evidence" value="ECO:0007669"/>
    <property type="project" value="UniProtKB-UniRule"/>
</dbReference>
<keyword evidence="2 7" id="KW-0808">Transferase</keyword>
<evidence type="ECO:0000256" key="3">
    <source>
        <dbReference type="ARBA" id="ARBA00022697"/>
    </source>
</evidence>
<evidence type="ECO:0000259" key="9">
    <source>
        <dbReference type="Pfam" id="PF00288"/>
    </source>
</evidence>
<organism evidence="11 12">
    <name type="scientific">Lentilactobacillus kosonis</name>
    <dbReference type="NCBI Taxonomy" id="2810561"/>
    <lineage>
        <taxon>Bacteria</taxon>
        <taxon>Bacillati</taxon>
        <taxon>Bacillota</taxon>
        <taxon>Bacilli</taxon>
        <taxon>Lactobacillales</taxon>
        <taxon>Lactobacillaceae</taxon>
        <taxon>Lentilactobacillus</taxon>
    </lineage>
</organism>
<sequence>MTFSITIAVPATSANVAVGFDTLGLALNYRATFIFSQSSQHLEISGTEAKYQTSNNLAYRAFAKGCEYLEQPVPNIKIDMDKTLPISRGIGSSATCIVAGLVAAGKWYKQAFNNQELIKLATEMEGHPDNVVPAILGGLQLSFIDDNNQPQVVSYHVADNLRLIAMIPNYKVNTDEARKILPTSLNYADAIHQVSHFGILIHGLESGNLAEIKLGMEDRMHEPYRSTLIPEFNQAKQIVNSHNGALYISGSGPTLMAIFDSHIHSKAFSNIASDTFSSWQIRPVEIDATGVQSEDSKLGKVLYR</sequence>
<name>A0A401FJU7_9LACO</name>
<comment type="pathway">
    <text evidence="7">Amino-acid biosynthesis; L-threonine biosynthesis; L-threonine from L-aspartate: step 4/5.</text>
</comment>
<dbReference type="SUPFAM" id="SSF55060">
    <property type="entry name" value="GHMP Kinase, C-terminal domain"/>
    <property type="match status" value="1"/>
</dbReference>
<dbReference type="OrthoDB" id="9769912at2"/>
<keyword evidence="12" id="KW-1185">Reference proteome</keyword>
<dbReference type="EMBL" id="BEXA01000001">
    <property type="protein sequence ID" value="GAY72501.1"/>
    <property type="molecule type" value="Genomic_DNA"/>
</dbReference>
<keyword evidence="6 7" id="KW-0067">ATP-binding</keyword>
<keyword evidence="4 7" id="KW-0547">Nucleotide-binding</keyword>
<dbReference type="PANTHER" id="PTHR20861:SF1">
    <property type="entry name" value="HOMOSERINE KINASE"/>
    <property type="match status" value="1"/>
</dbReference>
<dbReference type="RefSeq" id="WP_125007866.1">
    <property type="nucleotide sequence ID" value="NZ_BEXA01000001.1"/>
</dbReference>
<keyword evidence="3 7" id="KW-0791">Threonine biosynthesis</keyword>
<comment type="similarity">
    <text evidence="7">Belongs to the GHMP kinase family. Homoserine kinase subfamily.</text>
</comment>
<comment type="catalytic activity">
    <reaction evidence="7">
        <text>L-homoserine + ATP = O-phospho-L-homoserine + ADP + H(+)</text>
        <dbReference type="Rhea" id="RHEA:13985"/>
        <dbReference type="ChEBI" id="CHEBI:15378"/>
        <dbReference type="ChEBI" id="CHEBI:30616"/>
        <dbReference type="ChEBI" id="CHEBI:57476"/>
        <dbReference type="ChEBI" id="CHEBI:57590"/>
        <dbReference type="ChEBI" id="CHEBI:456216"/>
        <dbReference type="EC" id="2.7.1.39"/>
    </reaction>
</comment>
<dbReference type="UniPathway" id="UPA00050">
    <property type="reaction ID" value="UER00064"/>
</dbReference>
<evidence type="ECO:0000256" key="8">
    <source>
        <dbReference type="NCBIfam" id="TIGR00191"/>
    </source>
</evidence>
<dbReference type="SUPFAM" id="SSF54211">
    <property type="entry name" value="Ribosomal protein S5 domain 2-like"/>
    <property type="match status" value="1"/>
</dbReference>
<dbReference type="Gene3D" id="3.30.70.890">
    <property type="entry name" value="GHMP kinase, C-terminal domain"/>
    <property type="match status" value="1"/>
</dbReference>
<proteinExistence type="inferred from homology"/>
<comment type="caution">
    <text evidence="7">Lacks conserved residue(s) required for the propagation of feature annotation.</text>
</comment>
<dbReference type="Gene3D" id="3.30.230.10">
    <property type="match status" value="1"/>
</dbReference>
<dbReference type="PRINTS" id="PR00958">
    <property type="entry name" value="HOMSERKINASE"/>
</dbReference>
<evidence type="ECO:0000256" key="5">
    <source>
        <dbReference type="ARBA" id="ARBA00022777"/>
    </source>
</evidence>
<comment type="function">
    <text evidence="7">Catalyzes the ATP-dependent phosphorylation of L-homoserine to L-homoserine phosphate.</text>
</comment>
<dbReference type="GO" id="GO:0009088">
    <property type="term" value="P:threonine biosynthetic process"/>
    <property type="evidence" value="ECO:0007669"/>
    <property type="project" value="UniProtKB-UniRule"/>
</dbReference>
<keyword evidence="7" id="KW-0963">Cytoplasm</keyword>
<dbReference type="PANTHER" id="PTHR20861">
    <property type="entry name" value="HOMOSERINE/4-DIPHOSPHOCYTIDYL-2-C-METHYL-D-ERYTHRITOL KINASE"/>
    <property type="match status" value="1"/>
</dbReference>
<feature type="domain" description="GHMP kinase N-terminal" evidence="9">
    <location>
        <begin position="56"/>
        <end position="138"/>
    </location>
</feature>
<evidence type="ECO:0000256" key="6">
    <source>
        <dbReference type="ARBA" id="ARBA00022840"/>
    </source>
</evidence>
<feature type="domain" description="GHMP kinase C-terminal" evidence="10">
    <location>
        <begin position="201"/>
        <end position="271"/>
    </location>
</feature>
<gene>
    <name evidence="7" type="primary">thrB</name>
    <name evidence="11" type="ORF">NBRC111893_647</name>
</gene>
<comment type="subcellular location">
    <subcellularLocation>
        <location evidence="7">Cytoplasm</location>
    </subcellularLocation>
</comment>
<dbReference type="InterPro" id="IPR036554">
    <property type="entry name" value="GHMP_kinase_C_sf"/>
</dbReference>
<dbReference type="GO" id="GO:0005737">
    <property type="term" value="C:cytoplasm"/>
    <property type="evidence" value="ECO:0007669"/>
    <property type="project" value="UniProtKB-SubCell"/>
</dbReference>
<evidence type="ECO:0000256" key="7">
    <source>
        <dbReference type="HAMAP-Rule" id="MF_00384"/>
    </source>
</evidence>
<dbReference type="AlphaFoldDB" id="A0A401FJU7"/>
<keyword evidence="1 7" id="KW-0028">Amino-acid biosynthesis</keyword>
<dbReference type="HAMAP" id="MF_00384">
    <property type="entry name" value="Homoser_kinase"/>
    <property type="match status" value="1"/>
</dbReference>
<keyword evidence="5 7" id="KW-0418">Kinase</keyword>
<dbReference type="NCBIfam" id="TIGR00191">
    <property type="entry name" value="thrB"/>
    <property type="match status" value="1"/>
</dbReference>
<dbReference type="InterPro" id="IPR006204">
    <property type="entry name" value="GHMP_kinase_N_dom"/>
</dbReference>
<dbReference type="InterPro" id="IPR014721">
    <property type="entry name" value="Ribsml_uS5_D2-typ_fold_subgr"/>
</dbReference>
<dbReference type="Pfam" id="PF00288">
    <property type="entry name" value="GHMP_kinases_N"/>
    <property type="match status" value="1"/>
</dbReference>
<dbReference type="GO" id="GO:0005524">
    <property type="term" value="F:ATP binding"/>
    <property type="evidence" value="ECO:0007669"/>
    <property type="project" value="UniProtKB-UniRule"/>
</dbReference>
<dbReference type="InterPro" id="IPR013750">
    <property type="entry name" value="GHMP_kinase_C_dom"/>
</dbReference>
<evidence type="ECO:0000259" key="10">
    <source>
        <dbReference type="Pfam" id="PF08544"/>
    </source>
</evidence>
<evidence type="ECO:0000256" key="1">
    <source>
        <dbReference type="ARBA" id="ARBA00022605"/>
    </source>
</evidence>
<dbReference type="Proteomes" id="UP000286974">
    <property type="component" value="Unassembled WGS sequence"/>
</dbReference>
<comment type="caution">
    <text evidence="11">The sequence shown here is derived from an EMBL/GenBank/DDBJ whole genome shotgun (WGS) entry which is preliminary data.</text>
</comment>
<dbReference type="InterPro" id="IPR000870">
    <property type="entry name" value="Homoserine_kinase"/>
</dbReference>
<dbReference type="InterPro" id="IPR020568">
    <property type="entry name" value="Ribosomal_Su5_D2-typ_SF"/>
</dbReference>
<dbReference type="PIRSF" id="PIRSF000676">
    <property type="entry name" value="Homoser_kin"/>
    <property type="match status" value="1"/>
</dbReference>
<evidence type="ECO:0000256" key="2">
    <source>
        <dbReference type="ARBA" id="ARBA00022679"/>
    </source>
</evidence>
<evidence type="ECO:0000313" key="11">
    <source>
        <dbReference type="EMBL" id="GAY72501.1"/>
    </source>
</evidence>
<accession>A0A401FJU7</accession>
<evidence type="ECO:0000256" key="4">
    <source>
        <dbReference type="ARBA" id="ARBA00022741"/>
    </source>
</evidence>
<evidence type="ECO:0000313" key="12">
    <source>
        <dbReference type="Proteomes" id="UP000286974"/>
    </source>
</evidence>